<proteinExistence type="predicted"/>
<dbReference type="PANTHER" id="PTHR46289:SF14">
    <property type="entry name" value="DUF4371 DOMAIN-CONTAINING PROTEIN"/>
    <property type="match status" value="1"/>
</dbReference>
<accession>A0A4Y2E7S0</accession>
<protein>
    <recommendedName>
        <fullName evidence="1">HAT C-terminal dimerisation domain-containing protein</fullName>
    </recommendedName>
</protein>
<dbReference type="InterPro" id="IPR008906">
    <property type="entry name" value="HATC_C_dom"/>
</dbReference>
<dbReference type="OrthoDB" id="6437574at2759"/>
<dbReference type="InterPro" id="IPR052958">
    <property type="entry name" value="IFN-induced_PKR_regulator"/>
</dbReference>
<evidence type="ECO:0000313" key="3">
    <source>
        <dbReference type="Proteomes" id="UP000499080"/>
    </source>
</evidence>
<comment type="caution">
    <text evidence="2">The sequence shown here is derived from an EMBL/GenBank/DDBJ whole genome shotgun (WGS) entry which is preliminary data.</text>
</comment>
<dbReference type="GO" id="GO:0046983">
    <property type="term" value="F:protein dimerization activity"/>
    <property type="evidence" value="ECO:0007669"/>
    <property type="project" value="InterPro"/>
</dbReference>
<reference evidence="2 3" key="1">
    <citation type="journal article" date="2019" name="Sci. Rep.">
        <title>Orb-weaving spider Araneus ventricosus genome elucidates the spidroin gene catalogue.</title>
        <authorList>
            <person name="Kono N."/>
            <person name="Nakamura H."/>
            <person name="Ohtoshi R."/>
            <person name="Moran D.A.P."/>
            <person name="Shinohara A."/>
            <person name="Yoshida Y."/>
            <person name="Fujiwara M."/>
            <person name="Mori M."/>
            <person name="Tomita M."/>
            <person name="Arakawa K."/>
        </authorList>
    </citation>
    <scope>NUCLEOTIDE SEQUENCE [LARGE SCALE GENOMIC DNA]</scope>
</reference>
<sequence>MVIVAGAWSGVMLCYARKIKTPEQLLLFNVSYGDASVFPNLRIALQILLTIATSIASCEKTCSKLKLILSYLRASMGQKRLCDLALLSIEKAVTEKTDFNEIINTFASLKARKVHF</sequence>
<dbReference type="Pfam" id="PF05699">
    <property type="entry name" value="Dimer_Tnp_hAT"/>
    <property type="match status" value="1"/>
</dbReference>
<evidence type="ECO:0000259" key="1">
    <source>
        <dbReference type="Pfam" id="PF05699"/>
    </source>
</evidence>
<dbReference type="EMBL" id="BGPR01000505">
    <property type="protein sequence ID" value="GBM23904.1"/>
    <property type="molecule type" value="Genomic_DNA"/>
</dbReference>
<gene>
    <name evidence="2" type="ORF">AVEN_208529_1</name>
</gene>
<keyword evidence="3" id="KW-1185">Reference proteome</keyword>
<organism evidence="2 3">
    <name type="scientific">Araneus ventricosus</name>
    <name type="common">Orbweaver spider</name>
    <name type="synonym">Epeira ventricosa</name>
    <dbReference type="NCBI Taxonomy" id="182803"/>
    <lineage>
        <taxon>Eukaryota</taxon>
        <taxon>Metazoa</taxon>
        <taxon>Ecdysozoa</taxon>
        <taxon>Arthropoda</taxon>
        <taxon>Chelicerata</taxon>
        <taxon>Arachnida</taxon>
        <taxon>Araneae</taxon>
        <taxon>Araneomorphae</taxon>
        <taxon>Entelegynae</taxon>
        <taxon>Araneoidea</taxon>
        <taxon>Araneidae</taxon>
        <taxon>Araneus</taxon>
    </lineage>
</organism>
<dbReference type="AlphaFoldDB" id="A0A4Y2E7S0"/>
<feature type="domain" description="HAT C-terminal dimerisation" evidence="1">
    <location>
        <begin position="36"/>
        <end position="91"/>
    </location>
</feature>
<dbReference type="Proteomes" id="UP000499080">
    <property type="component" value="Unassembled WGS sequence"/>
</dbReference>
<name>A0A4Y2E7S0_ARAVE</name>
<dbReference type="PANTHER" id="PTHR46289">
    <property type="entry name" value="52 KDA REPRESSOR OF THE INHIBITOR OF THE PROTEIN KINASE-LIKE PROTEIN-RELATED"/>
    <property type="match status" value="1"/>
</dbReference>
<evidence type="ECO:0000313" key="2">
    <source>
        <dbReference type="EMBL" id="GBM23904.1"/>
    </source>
</evidence>